<dbReference type="PANTHER" id="PTHR43047">
    <property type="entry name" value="TWO-COMPONENT HISTIDINE PROTEIN KINASE"/>
    <property type="match status" value="1"/>
</dbReference>
<keyword evidence="5 8" id="KW-0418">Kinase</keyword>
<dbReference type="GO" id="GO:0000155">
    <property type="term" value="F:phosphorelay sensor kinase activity"/>
    <property type="evidence" value="ECO:0007669"/>
    <property type="project" value="InterPro"/>
</dbReference>
<dbReference type="AlphaFoldDB" id="A0A8J7SL98"/>
<reference evidence="8" key="1">
    <citation type="submission" date="2021-04" db="EMBL/GenBank/DDBJ databases">
        <authorList>
            <person name="Zhang D.-C."/>
        </authorList>
    </citation>
    <scope>NUCLEOTIDE SEQUENCE</scope>
    <source>
        <strain evidence="8">CGMCC 1.15697</strain>
    </source>
</reference>
<dbReference type="SMART" id="SM00388">
    <property type="entry name" value="HisKA"/>
    <property type="match status" value="1"/>
</dbReference>
<evidence type="ECO:0000256" key="4">
    <source>
        <dbReference type="ARBA" id="ARBA00022679"/>
    </source>
</evidence>
<gene>
    <name evidence="8" type="ORF">KAJ83_03560</name>
</gene>
<name>A0A8J7SL98_9PROT</name>
<dbReference type="SUPFAM" id="SSF47384">
    <property type="entry name" value="Homodimeric domain of signal transducing histidine kinase"/>
    <property type="match status" value="1"/>
</dbReference>
<accession>A0A8J7SL98</accession>
<dbReference type="EMBL" id="JAGMWN010000001">
    <property type="protein sequence ID" value="MBP5856071.1"/>
    <property type="molecule type" value="Genomic_DNA"/>
</dbReference>
<evidence type="ECO:0000256" key="1">
    <source>
        <dbReference type="ARBA" id="ARBA00000085"/>
    </source>
</evidence>
<dbReference type="Pfam" id="PF00512">
    <property type="entry name" value="HisKA"/>
    <property type="match status" value="1"/>
</dbReference>
<dbReference type="Pfam" id="PF02518">
    <property type="entry name" value="HATPase_c"/>
    <property type="match status" value="1"/>
</dbReference>
<keyword evidence="4" id="KW-0808">Transferase</keyword>
<proteinExistence type="predicted"/>
<keyword evidence="6" id="KW-1133">Transmembrane helix</keyword>
<feature type="transmembrane region" description="Helical" evidence="6">
    <location>
        <begin position="217"/>
        <end position="240"/>
    </location>
</feature>
<protein>
    <recommendedName>
        <fullName evidence="2">histidine kinase</fullName>
        <ecNumber evidence="2">2.7.13.3</ecNumber>
    </recommendedName>
</protein>
<keyword evidence="6" id="KW-0472">Membrane</keyword>
<dbReference type="InterPro" id="IPR003661">
    <property type="entry name" value="HisK_dim/P_dom"/>
</dbReference>
<feature type="transmembrane region" description="Helical" evidence="6">
    <location>
        <begin position="41"/>
        <end position="63"/>
    </location>
</feature>
<dbReference type="SMART" id="SM00387">
    <property type="entry name" value="HATPase_c"/>
    <property type="match status" value="1"/>
</dbReference>
<evidence type="ECO:0000313" key="9">
    <source>
        <dbReference type="Proteomes" id="UP000672602"/>
    </source>
</evidence>
<dbReference type="RefSeq" id="WP_210680620.1">
    <property type="nucleotide sequence ID" value="NZ_JAGMWN010000001.1"/>
</dbReference>
<keyword evidence="3" id="KW-0597">Phosphoprotein</keyword>
<sequence>MSDTRSNAVRAAMRHAHFAEHDPTGASARRIAQIFGPTRRLIPVSLGYLLFLILIVVSTNFLLDLRARQLISEQAGRYSVAWAEFVGAGLKNHRTILSGDSIDPADIEFLRAALHVRDIFRFKLFDETGRLLLDSRDLGRPNPLRRRADHSDTARWALTLNEAVATISTDHDDPSRPAVYVETYVPLIIDGMPIGVAEVYIDQVDATQSIESNFLELGLVTGAAMAVALLFPTGWLFVLLRRLDRQNERLTHHKRRAEEAERIKADFIARMSHDLRTPLNSIIGFTDLMRTIPEIAASPEKCREYASLIHRSGHNMLALVNDILELSAIESGKRARVPVPIDLATALADCAKELRPMADRKNVALTIAIDPDCAAPIMDDQSFNRALGNLLSNAVKFSPAGESIEIHATPADDRVSIAVRDHGPGIRPALLQTITDPFTQGEQDPFVARNGVGLGLSIVKALLEENQGELRIENATGGSGTIATIILPSALDA</sequence>
<dbReference type="PANTHER" id="PTHR43047:SF72">
    <property type="entry name" value="OSMOSENSING HISTIDINE PROTEIN KINASE SLN1"/>
    <property type="match status" value="1"/>
</dbReference>
<keyword evidence="6" id="KW-0812">Transmembrane</keyword>
<dbReference type="Proteomes" id="UP000672602">
    <property type="component" value="Unassembled WGS sequence"/>
</dbReference>
<dbReference type="SUPFAM" id="SSF55874">
    <property type="entry name" value="ATPase domain of HSP90 chaperone/DNA topoisomerase II/histidine kinase"/>
    <property type="match status" value="1"/>
</dbReference>
<dbReference type="InterPro" id="IPR003594">
    <property type="entry name" value="HATPase_dom"/>
</dbReference>
<comment type="catalytic activity">
    <reaction evidence="1">
        <text>ATP + protein L-histidine = ADP + protein N-phospho-L-histidine.</text>
        <dbReference type="EC" id="2.7.13.3"/>
    </reaction>
</comment>
<comment type="caution">
    <text evidence="8">The sequence shown here is derived from an EMBL/GenBank/DDBJ whole genome shotgun (WGS) entry which is preliminary data.</text>
</comment>
<dbReference type="InterPro" id="IPR005467">
    <property type="entry name" value="His_kinase_dom"/>
</dbReference>
<dbReference type="GO" id="GO:0005886">
    <property type="term" value="C:plasma membrane"/>
    <property type="evidence" value="ECO:0007669"/>
    <property type="project" value="TreeGrafter"/>
</dbReference>
<evidence type="ECO:0000256" key="5">
    <source>
        <dbReference type="ARBA" id="ARBA00022777"/>
    </source>
</evidence>
<dbReference type="Gene3D" id="3.30.565.10">
    <property type="entry name" value="Histidine kinase-like ATPase, C-terminal domain"/>
    <property type="match status" value="1"/>
</dbReference>
<evidence type="ECO:0000256" key="2">
    <source>
        <dbReference type="ARBA" id="ARBA00012438"/>
    </source>
</evidence>
<evidence type="ECO:0000256" key="6">
    <source>
        <dbReference type="SAM" id="Phobius"/>
    </source>
</evidence>
<dbReference type="PRINTS" id="PR00344">
    <property type="entry name" value="BCTRLSENSOR"/>
</dbReference>
<evidence type="ECO:0000259" key="7">
    <source>
        <dbReference type="PROSITE" id="PS50109"/>
    </source>
</evidence>
<dbReference type="InterPro" id="IPR036890">
    <property type="entry name" value="HATPase_C_sf"/>
</dbReference>
<feature type="domain" description="Histidine kinase" evidence="7">
    <location>
        <begin position="270"/>
        <end position="491"/>
    </location>
</feature>
<dbReference type="CDD" id="cd00082">
    <property type="entry name" value="HisKA"/>
    <property type="match status" value="1"/>
</dbReference>
<dbReference type="InterPro" id="IPR036097">
    <property type="entry name" value="HisK_dim/P_sf"/>
</dbReference>
<evidence type="ECO:0000256" key="3">
    <source>
        <dbReference type="ARBA" id="ARBA00022553"/>
    </source>
</evidence>
<dbReference type="GO" id="GO:0009927">
    <property type="term" value="F:histidine phosphotransfer kinase activity"/>
    <property type="evidence" value="ECO:0007669"/>
    <property type="project" value="TreeGrafter"/>
</dbReference>
<evidence type="ECO:0000313" key="8">
    <source>
        <dbReference type="EMBL" id="MBP5856071.1"/>
    </source>
</evidence>
<dbReference type="InterPro" id="IPR004358">
    <property type="entry name" value="Sig_transdc_His_kin-like_C"/>
</dbReference>
<keyword evidence="9" id="KW-1185">Reference proteome</keyword>
<dbReference type="PROSITE" id="PS50109">
    <property type="entry name" value="HIS_KIN"/>
    <property type="match status" value="1"/>
</dbReference>
<dbReference type="EC" id="2.7.13.3" evidence="2"/>
<dbReference type="Gene3D" id="1.10.287.130">
    <property type="match status" value="1"/>
</dbReference>
<organism evidence="8 9">
    <name type="scientific">Marivibrio halodurans</name>
    <dbReference type="NCBI Taxonomy" id="2039722"/>
    <lineage>
        <taxon>Bacteria</taxon>
        <taxon>Pseudomonadati</taxon>
        <taxon>Pseudomonadota</taxon>
        <taxon>Alphaproteobacteria</taxon>
        <taxon>Rhodospirillales</taxon>
        <taxon>Rhodospirillaceae</taxon>
        <taxon>Marivibrio</taxon>
    </lineage>
</organism>